<dbReference type="AlphaFoldDB" id="A0A2G5TXY1"/>
<accession>A0A2G5TXY1</accession>
<keyword evidence="1" id="KW-0732">Signal</keyword>
<organism evidence="2 3">
    <name type="scientific">Caenorhabditis nigoni</name>
    <dbReference type="NCBI Taxonomy" id="1611254"/>
    <lineage>
        <taxon>Eukaryota</taxon>
        <taxon>Metazoa</taxon>
        <taxon>Ecdysozoa</taxon>
        <taxon>Nematoda</taxon>
        <taxon>Chromadorea</taxon>
        <taxon>Rhabditida</taxon>
        <taxon>Rhabditina</taxon>
        <taxon>Rhabditomorpha</taxon>
        <taxon>Rhabditoidea</taxon>
        <taxon>Rhabditidae</taxon>
        <taxon>Peloderinae</taxon>
        <taxon>Caenorhabditis</taxon>
    </lineage>
</organism>
<sequence length="300" mass="34798">MLLLIFISLCVPSSLALVDSIHNTEDTGDLYPMVRQDQFEKNFVVFEVFNDFKTGENISDPSYSTRFGVYPGLYWESSHRDEDDYPDEEAVACAYRDVDPYRAYQKQDLVSDQSRIEVGQSRMSANGTVRVKCRRFDGHVRRVSEALSGCYYNGTVYRIHEEWDEPNPGNDTSLWKVMSCQRSENGYFESKLVRCSIHKTHSWTNADNSVGSYVIKRDYILNIISDRYREGQWKKCVESEPGVAKIEEVPDYEPVCKVDNVVFKDIYDDDVKGVVWYCHIGRNEKRRKFSSNLNSGMCEF</sequence>
<dbReference type="Proteomes" id="UP000230233">
    <property type="component" value="Chromosome IV"/>
</dbReference>
<proteinExistence type="predicted"/>
<evidence type="ECO:0000313" key="3">
    <source>
        <dbReference type="Proteomes" id="UP000230233"/>
    </source>
</evidence>
<evidence type="ECO:0000256" key="1">
    <source>
        <dbReference type="SAM" id="SignalP"/>
    </source>
</evidence>
<protein>
    <submittedName>
        <fullName evidence="2">Uncharacterized protein</fullName>
    </submittedName>
</protein>
<dbReference type="EMBL" id="PDUG01000004">
    <property type="protein sequence ID" value="PIC32152.1"/>
    <property type="molecule type" value="Genomic_DNA"/>
</dbReference>
<feature type="chain" id="PRO_5013868997" evidence="1">
    <location>
        <begin position="17"/>
        <end position="300"/>
    </location>
</feature>
<reference evidence="3" key="1">
    <citation type="submission" date="2017-10" db="EMBL/GenBank/DDBJ databases">
        <title>Rapid genome shrinkage in a self-fertile nematode reveals novel sperm competition proteins.</title>
        <authorList>
            <person name="Yin D."/>
            <person name="Schwarz E.M."/>
            <person name="Thomas C.G."/>
            <person name="Felde R.L."/>
            <person name="Korf I.F."/>
            <person name="Cutter A.D."/>
            <person name="Schartner C.M."/>
            <person name="Ralston E.J."/>
            <person name="Meyer B.J."/>
            <person name="Haag E.S."/>
        </authorList>
    </citation>
    <scope>NUCLEOTIDE SEQUENCE [LARGE SCALE GENOMIC DNA]</scope>
    <source>
        <strain evidence="3">JU1422</strain>
    </source>
</reference>
<gene>
    <name evidence="2" type="primary">Cnig_chr_IV.g12594</name>
    <name evidence="2" type="ORF">B9Z55_012594</name>
</gene>
<evidence type="ECO:0000313" key="2">
    <source>
        <dbReference type="EMBL" id="PIC32152.1"/>
    </source>
</evidence>
<feature type="signal peptide" evidence="1">
    <location>
        <begin position="1"/>
        <end position="16"/>
    </location>
</feature>
<name>A0A2G5TXY1_9PELO</name>
<keyword evidence="3" id="KW-1185">Reference proteome</keyword>
<dbReference type="OrthoDB" id="5820523at2759"/>
<comment type="caution">
    <text evidence="2">The sequence shown here is derived from an EMBL/GenBank/DDBJ whole genome shotgun (WGS) entry which is preliminary data.</text>
</comment>